<feature type="region of interest" description="Disordered" evidence="1">
    <location>
        <begin position="26"/>
        <end position="71"/>
    </location>
</feature>
<dbReference type="Proteomes" id="UP000527355">
    <property type="component" value="Unassembled WGS sequence"/>
</dbReference>
<protein>
    <submittedName>
        <fullName evidence="2">Uncharacterized protein</fullName>
    </submittedName>
</protein>
<accession>A0A7J7ZY51</accession>
<dbReference type="EMBL" id="JABWUV010000002">
    <property type="protein sequence ID" value="KAF6378640.1"/>
    <property type="molecule type" value="Genomic_DNA"/>
</dbReference>
<feature type="region of interest" description="Disordered" evidence="1">
    <location>
        <begin position="205"/>
        <end position="226"/>
    </location>
</feature>
<comment type="caution">
    <text evidence="2">The sequence shown here is derived from an EMBL/GenBank/DDBJ whole genome shotgun (WGS) entry which is preliminary data.</text>
</comment>
<name>A0A7J7ZY51_MYOMY</name>
<feature type="compositionally biased region" description="Basic and acidic residues" evidence="1">
    <location>
        <begin position="47"/>
        <end position="62"/>
    </location>
</feature>
<feature type="region of interest" description="Disordered" evidence="1">
    <location>
        <begin position="241"/>
        <end position="289"/>
    </location>
</feature>
<keyword evidence="3" id="KW-1185">Reference proteome</keyword>
<reference evidence="2 3" key="1">
    <citation type="journal article" date="2020" name="Nature">
        <title>Six reference-quality genomes reveal evolution of bat adaptations.</title>
        <authorList>
            <person name="Jebb D."/>
            <person name="Huang Z."/>
            <person name="Pippel M."/>
            <person name="Hughes G.M."/>
            <person name="Lavrichenko K."/>
            <person name="Devanna P."/>
            <person name="Winkler S."/>
            <person name="Jermiin L.S."/>
            <person name="Skirmuntt E.C."/>
            <person name="Katzourakis A."/>
            <person name="Burkitt-Gray L."/>
            <person name="Ray D.A."/>
            <person name="Sullivan K.A.M."/>
            <person name="Roscito J.G."/>
            <person name="Kirilenko B.M."/>
            <person name="Davalos L.M."/>
            <person name="Corthals A.P."/>
            <person name="Power M.L."/>
            <person name="Jones G."/>
            <person name="Ransome R.D."/>
            <person name="Dechmann D.K.N."/>
            <person name="Locatelli A.G."/>
            <person name="Puechmaille S.J."/>
            <person name="Fedrigo O."/>
            <person name="Jarvis E.D."/>
            <person name="Hiller M."/>
            <person name="Vernes S.C."/>
            <person name="Myers E.W."/>
            <person name="Teeling E.C."/>
        </authorList>
    </citation>
    <scope>NUCLEOTIDE SEQUENCE [LARGE SCALE GENOMIC DNA]</scope>
    <source>
        <strain evidence="2">MMyoMyo1</strain>
        <tissue evidence="2">Flight muscle</tissue>
    </source>
</reference>
<evidence type="ECO:0000313" key="3">
    <source>
        <dbReference type="Proteomes" id="UP000527355"/>
    </source>
</evidence>
<sequence>MSTSAELFPAPWVVTLFSCGTRTGCSPLPRTPEPRRRHILGGGRPGSGREGKGFSCRPDLDPRPAPGRISHPREGFLSVICLPETIKTARRDGVVAPVTSARLPGQAPAPRPLHCSGGVPGGPGAPNPHCLLPPGPAPPPARSPIKALSDARPRSLHSRSPPPPSSPSRGNGAAATAEREGQAGALRATLVPTVRPSRWLASLPALPTPQETKPGPLHTPAPAPARGDTNRQLFLIDLIPQPRPTQAERQPSHFLTPPRAPRRASALSSPQGAGGAGWRCYAGPCQRRT</sequence>
<proteinExistence type="predicted"/>
<dbReference type="AlphaFoldDB" id="A0A7J7ZY51"/>
<evidence type="ECO:0000313" key="2">
    <source>
        <dbReference type="EMBL" id="KAF6378640.1"/>
    </source>
</evidence>
<organism evidence="2 3">
    <name type="scientific">Myotis myotis</name>
    <name type="common">Greater mouse-eared bat</name>
    <name type="synonym">Vespertilio myotis</name>
    <dbReference type="NCBI Taxonomy" id="51298"/>
    <lineage>
        <taxon>Eukaryota</taxon>
        <taxon>Metazoa</taxon>
        <taxon>Chordata</taxon>
        <taxon>Craniata</taxon>
        <taxon>Vertebrata</taxon>
        <taxon>Euteleostomi</taxon>
        <taxon>Mammalia</taxon>
        <taxon>Eutheria</taxon>
        <taxon>Laurasiatheria</taxon>
        <taxon>Chiroptera</taxon>
        <taxon>Yangochiroptera</taxon>
        <taxon>Vespertilionidae</taxon>
        <taxon>Myotis</taxon>
    </lineage>
</organism>
<gene>
    <name evidence="2" type="ORF">mMyoMyo1_009572</name>
</gene>
<evidence type="ECO:0000256" key="1">
    <source>
        <dbReference type="SAM" id="MobiDB-lite"/>
    </source>
</evidence>
<feature type="compositionally biased region" description="Pro residues" evidence="1">
    <location>
        <begin position="123"/>
        <end position="142"/>
    </location>
</feature>
<feature type="region of interest" description="Disordered" evidence="1">
    <location>
        <begin position="101"/>
        <end position="182"/>
    </location>
</feature>